<feature type="region of interest" description="Disordered" evidence="1">
    <location>
        <begin position="1"/>
        <end position="75"/>
    </location>
</feature>
<feature type="compositionally biased region" description="Basic and acidic residues" evidence="1">
    <location>
        <begin position="615"/>
        <end position="631"/>
    </location>
</feature>
<feature type="compositionally biased region" description="Polar residues" evidence="1">
    <location>
        <begin position="764"/>
        <end position="776"/>
    </location>
</feature>
<feature type="compositionally biased region" description="Basic and acidic residues" evidence="1">
    <location>
        <begin position="101"/>
        <end position="119"/>
    </location>
</feature>
<feature type="region of interest" description="Disordered" evidence="1">
    <location>
        <begin position="952"/>
        <end position="986"/>
    </location>
</feature>
<feature type="compositionally biased region" description="Polar residues" evidence="1">
    <location>
        <begin position="828"/>
        <end position="838"/>
    </location>
</feature>
<proteinExistence type="predicted"/>
<feature type="region of interest" description="Disordered" evidence="1">
    <location>
        <begin position="89"/>
        <end position="122"/>
    </location>
</feature>
<feature type="compositionally biased region" description="Low complexity" evidence="1">
    <location>
        <begin position="965"/>
        <end position="986"/>
    </location>
</feature>
<evidence type="ECO:0000313" key="3">
    <source>
        <dbReference type="Proteomes" id="UP001285908"/>
    </source>
</evidence>
<feature type="region of interest" description="Disordered" evidence="1">
    <location>
        <begin position="615"/>
        <end position="782"/>
    </location>
</feature>
<accession>A0AAJ0MP45</accession>
<gene>
    <name evidence="2" type="ORF">B0T23DRAFT_187192</name>
</gene>
<feature type="compositionally biased region" description="Low complexity" evidence="1">
    <location>
        <begin position="839"/>
        <end position="864"/>
    </location>
</feature>
<evidence type="ECO:0000313" key="2">
    <source>
        <dbReference type="EMBL" id="KAK3488879.1"/>
    </source>
</evidence>
<sequence>MGRSSLLSPDGQFPIVLIPDNEGTEDAGTATNSDAEPTESYRHRKRLNYGNERQQRQQPQPQAQPRPPPAPRHPIPFMQEAFAESLFEATQGGATPKPKLRTGDAKTRREQLLEQDKSAEPPAAQWRYRPGQQTHELRRLMSQISFGVYLLLNGMANSQMSVVTILQGHIDEVDEFLETVLEDIGLATKDLNERIIHLRLPMDNMEFFERMLEDRNFRLRIIEGNEKIEHIVARTQVALQQIMNDITEGLESTRDFTMYLAEQQHGRWRKERPDVIDIFDAMKGNTDGWFQAFMDLEEKGNALNRVIVQLIGIISEMERRAGEVSRKTRFTIEPFTSPRHSPHASDASSVTTPPTSPIAKTPNTPPRLSLRLSSIVEGKQSSPTSYFDLKITRTSTHSTSMGIPPTVQSKEITEEEGTVANSANRSSTELELPIQSPPPPARNPHRLSKPAPSQSALHQLETAENREEINEEEEEEEEEGEGEEEKDEEEDDDNEEEEEEEEPVYLLQPKTYTPQTSPLPSPRVFDRPKPKDEPVSCKPELPVPIIGKPKEQTLEAKAYSQEPTLEAKVYTQKPTLEAKVYSRELTLEAKVYTQKPTLEAKVYTQKPTLEAKVYSREPTLEAKVYSREPTLDAKVYTQEPTLEAKVYNPRAAQPQPRPQPSKPTLAPADTRDSRPTSKQSHRTIPESPQLRPQPSRPKLAPVETRDSRPTSKQSHRISPESLPEVVVHPGQESSFRRRVSQKTTPPDSIHIPRPDSPEYRDSLFPTSRTYHTSDSAYGSDMERPHVNSIASFDTVADFPPPPALMHPGFVSSPHSESGMQFWRPVQASPHSPLQQRPHTSGTQYSAQGQQSASYQSPYQSPQQPLGHLHQVPPRNLPSAMGMSVRSNMTTGTTASQETNSGKSLKKKRSAFGWLKKAFALDEEERAAFEARRQMETRNLYYDGRSAQFLDGKRIQAPLPRHPGPYQHGPYQSQQFQQSGQFPPGQF</sequence>
<dbReference type="EMBL" id="JAULSX010000006">
    <property type="protein sequence ID" value="KAK3488879.1"/>
    <property type="molecule type" value="Genomic_DNA"/>
</dbReference>
<feature type="compositionally biased region" description="Basic and acidic residues" evidence="1">
    <location>
        <begin position="750"/>
        <end position="761"/>
    </location>
</feature>
<protein>
    <submittedName>
        <fullName evidence="2">Uncharacterized protein</fullName>
    </submittedName>
</protein>
<feature type="region of interest" description="Disordered" evidence="1">
    <location>
        <begin position="826"/>
        <end position="906"/>
    </location>
</feature>
<keyword evidence="3" id="KW-1185">Reference proteome</keyword>
<name>A0AAJ0MP45_9PEZI</name>
<feature type="region of interest" description="Disordered" evidence="1">
    <location>
        <begin position="334"/>
        <end position="368"/>
    </location>
</feature>
<reference evidence="2 3" key="1">
    <citation type="journal article" date="2023" name="Mol. Phylogenet. Evol.">
        <title>Genome-scale phylogeny and comparative genomics of the fungal order Sordariales.</title>
        <authorList>
            <person name="Hensen N."/>
            <person name="Bonometti L."/>
            <person name="Westerberg I."/>
            <person name="Brannstrom I.O."/>
            <person name="Guillou S."/>
            <person name="Cros-Aarteil S."/>
            <person name="Calhoun S."/>
            <person name="Haridas S."/>
            <person name="Kuo A."/>
            <person name="Mondo S."/>
            <person name="Pangilinan J."/>
            <person name="Riley R."/>
            <person name="LaButti K."/>
            <person name="Andreopoulos B."/>
            <person name="Lipzen A."/>
            <person name="Chen C."/>
            <person name="Yan M."/>
            <person name="Daum C."/>
            <person name="Ng V."/>
            <person name="Clum A."/>
            <person name="Steindorff A."/>
            <person name="Ohm R.A."/>
            <person name="Martin F."/>
            <person name="Silar P."/>
            <person name="Natvig D.O."/>
            <person name="Lalanne C."/>
            <person name="Gautier V."/>
            <person name="Ament-Velasquez S.L."/>
            <person name="Kruys A."/>
            <person name="Hutchinson M.I."/>
            <person name="Powell A.J."/>
            <person name="Barry K."/>
            <person name="Miller A.N."/>
            <person name="Grigoriev I.V."/>
            <person name="Debuchy R."/>
            <person name="Gladieux P."/>
            <person name="Hiltunen Thoren M."/>
            <person name="Johannesson H."/>
        </authorList>
    </citation>
    <scope>NUCLEOTIDE SEQUENCE [LARGE SCALE GENOMIC DNA]</scope>
    <source>
        <strain evidence="2 3">FGSC 10403</strain>
    </source>
</reference>
<dbReference type="AlphaFoldDB" id="A0AAJ0MP45"/>
<feature type="compositionally biased region" description="Polar residues" evidence="1">
    <location>
        <begin position="419"/>
        <end position="429"/>
    </location>
</feature>
<feature type="compositionally biased region" description="Polar residues" evidence="1">
    <location>
        <begin position="884"/>
        <end position="902"/>
    </location>
</feature>
<organism evidence="2 3">
    <name type="scientific">Neurospora hispaniola</name>
    <dbReference type="NCBI Taxonomy" id="588809"/>
    <lineage>
        <taxon>Eukaryota</taxon>
        <taxon>Fungi</taxon>
        <taxon>Dikarya</taxon>
        <taxon>Ascomycota</taxon>
        <taxon>Pezizomycotina</taxon>
        <taxon>Sordariomycetes</taxon>
        <taxon>Sordariomycetidae</taxon>
        <taxon>Sordariales</taxon>
        <taxon>Sordariaceae</taxon>
        <taxon>Neurospora</taxon>
    </lineage>
</organism>
<dbReference type="Proteomes" id="UP001285908">
    <property type="component" value="Unassembled WGS sequence"/>
</dbReference>
<feature type="compositionally biased region" description="Basic and acidic residues" evidence="1">
    <location>
        <begin position="524"/>
        <end position="535"/>
    </location>
</feature>
<feature type="compositionally biased region" description="Polar residues" evidence="1">
    <location>
        <begin position="396"/>
        <end position="410"/>
    </location>
</feature>
<dbReference type="GeneID" id="87870780"/>
<feature type="compositionally biased region" description="Pro residues" evidence="1">
    <location>
        <begin position="62"/>
        <end position="74"/>
    </location>
</feature>
<feature type="region of interest" description="Disordered" evidence="1">
    <location>
        <begin position="396"/>
        <end position="545"/>
    </location>
</feature>
<evidence type="ECO:0000256" key="1">
    <source>
        <dbReference type="SAM" id="MobiDB-lite"/>
    </source>
</evidence>
<comment type="caution">
    <text evidence="2">The sequence shown here is derived from an EMBL/GenBank/DDBJ whole genome shotgun (WGS) entry which is preliminary data.</text>
</comment>
<dbReference type="RefSeq" id="XP_062690586.1">
    <property type="nucleotide sequence ID" value="XM_062833158.1"/>
</dbReference>
<feature type="compositionally biased region" description="Acidic residues" evidence="1">
    <location>
        <begin position="469"/>
        <end position="503"/>
    </location>
</feature>